<keyword evidence="2" id="KW-1185">Reference proteome</keyword>
<proteinExistence type="predicted"/>
<accession>A0A1M7LFW6</accession>
<dbReference type="EMBL" id="FRCP01000016">
    <property type="protein sequence ID" value="SHM77078.1"/>
    <property type="molecule type" value="Genomic_DNA"/>
</dbReference>
<organism evidence="1 2">
    <name type="scientific">Anaerosporobacter mobilis DSM 15930</name>
    <dbReference type="NCBI Taxonomy" id="1120996"/>
    <lineage>
        <taxon>Bacteria</taxon>
        <taxon>Bacillati</taxon>
        <taxon>Bacillota</taxon>
        <taxon>Clostridia</taxon>
        <taxon>Lachnospirales</taxon>
        <taxon>Lachnospiraceae</taxon>
        <taxon>Anaerosporobacter</taxon>
    </lineage>
</organism>
<gene>
    <name evidence="1" type="ORF">SAMN02746066_03247</name>
</gene>
<sequence length="48" mass="5600">MSTLMLEEKMKFLEHASQVWDMLGEREKGRLEGKLEAYREAANEKKSA</sequence>
<dbReference type="STRING" id="1120996.SAMN02746066_03247"/>
<dbReference type="AlphaFoldDB" id="A0A1M7LFW6"/>
<protein>
    <submittedName>
        <fullName evidence="1">Uncharacterized protein</fullName>
    </submittedName>
</protein>
<evidence type="ECO:0000313" key="2">
    <source>
        <dbReference type="Proteomes" id="UP000184038"/>
    </source>
</evidence>
<dbReference type="RefSeq" id="WP_170865514.1">
    <property type="nucleotide sequence ID" value="NZ_FRCP01000016.1"/>
</dbReference>
<name>A0A1M7LFW6_9FIRM</name>
<dbReference type="Proteomes" id="UP000184038">
    <property type="component" value="Unassembled WGS sequence"/>
</dbReference>
<evidence type="ECO:0000313" key="1">
    <source>
        <dbReference type="EMBL" id="SHM77078.1"/>
    </source>
</evidence>
<reference evidence="1 2" key="1">
    <citation type="submission" date="2016-11" db="EMBL/GenBank/DDBJ databases">
        <authorList>
            <person name="Jaros S."/>
            <person name="Januszkiewicz K."/>
            <person name="Wedrychowicz H."/>
        </authorList>
    </citation>
    <scope>NUCLEOTIDE SEQUENCE [LARGE SCALE GENOMIC DNA]</scope>
    <source>
        <strain evidence="1 2">DSM 15930</strain>
    </source>
</reference>